<feature type="compositionally biased region" description="Basic residues" evidence="8">
    <location>
        <begin position="408"/>
        <end position="419"/>
    </location>
</feature>
<sequence length="904" mass="102185">MLMPARPPGKRNSDSSRFVPRAFNTRPASSVRPRFVPLSYSARPASSVHPKFAPVSNFARPASSAHPKFVPVSNSARPASSYHPKFVPVSSSNTRQQSFARLKFAPVSNSGRPANSALSILWTLFLAIICLLVVTPCSQGRLHNFASLDVLSDGEVERFIHYNGLTVKETQVNSSDNRESLLLRQMTDGTTFIQLIYTTNNTIKDCEHLKSKVLVRQFLRSFRHSIHSRRKTSPIQSLDGQPLPSYYEKWFSMHKLKHRCNKLHKAIKKMTKRVPNIYDNLIDKPQPPYMEQHYDWKYINSKHKKIHKHLRENTTVPKYLIELPRVGITKEKVNLKPTADPPKVDNSKVTKQPILSFKNYIIPTTTGAPILSKVERVSNTSKTNPNSKYQPNIEKMKIDKDSSNHTEKCRRRKHNHKCSRKVNAKDHFLQKNNSSHKHTIKGHNNNLVTNLNENDALKGMKVAFGLKTTTPSTPNVLRTTPNDNVSSASKNIKALETSTSKITTPDQTPPFTNCTIKYTIKTKGKNVVLNISKPNESSYPTRLPQEPIENSATMTSLKKVNLTKNSTNTMSNEKVKIRHHHKQNRHFKKKKRKKNKAKNEKVNNATLNVNNELFVTTPSVCPASVNNTVNSTRSPIIVVNPEHSNADSSTIDNNVNNLNNHSQLGKSPPVTIANNESKTVTSDQEGVLETELTNINETNVQTNRTYKTDESDFDDLNAESSHTVQTANTYSVNNSRTNANKTNSTTTDQDKFHVYRKAPEESSALERVKDGFSNLMLVPGTKWCGVGNGATRYSDLGSFSSTDLCCRKHDSCRLTIPGFGRKYNYFNFKPFTLSYCGCDHRFRTCLKLADSGAANLVGKLFFNVIQTKCFVLRPDKQCTKRSWWGKCLTWETGHRAEVRDNYPY</sequence>
<feature type="region of interest" description="Disordered" evidence="8">
    <location>
        <begin position="1"/>
        <end position="21"/>
    </location>
</feature>
<feature type="domain" description="Phospholipase A2-like central" evidence="9">
    <location>
        <begin position="778"/>
        <end position="871"/>
    </location>
</feature>
<reference evidence="10" key="1">
    <citation type="submission" date="2021-05" db="EMBL/GenBank/DDBJ databases">
        <authorList>
            <person name="Alioto T."/>
            <person name="Alioto T."/>
            <person name="Gomez Garrido J."/>
        </authorList>
    </citation>
    <scope>NUCLEOTIDE SEQUENCE</scope>
</reference>
<dbReference type="Pfam" id="PF05826">
    <property type="entry name" value="Phospholip_A2_2"/>
    <property type="match status" value="1"/>
</dbReference>
<feature type="region of interest" description="Disordered" evidence="8">
    <location>
        <begin position="720"/>
        <end position="746"/>
    </location>
</feature>
<dbReference type="AlphaFoldDB" id="A0A8D8Z5W4"/>
<accession>A0A8D8Z5W4</accession>
<feature type="region of interest" description="Disordered" evidence="8">
    <location>
        <begin position="573"/>
        <end position="599"/>
    </location>
</feature>
<dbReference type="GO" id="GO:0016042">
    <property type="term" value="P:lipid catabolic process"/>
    <property type="evidence" value="ECO:0007669"/>
    <property type="project" value="UniProtKB-KW"/>
</dbReference>
<comment type="subcellular location">
    <subcellularLocation>
        <location evidence="2">Secreted</location>
    </subcellularLocation>
</comment>
<evidence type="ECO:0000256" key="2">
    <source>
        <dbReference type="ARBA" id="ARBA00004613"/>
    </source>
</evidence>
<dbReference type="InterPro" id="IPR016090">
    <property type="entry name" value="PLA2-like_dom"/>
</dbReference>
<dbReference type="InterPro" id="IPR036444">
    <property type="entry name" value="PLipase_A2_dom_sf"/>
</dbReference>
<dbReference type="SUPFAM" id="SSF48619">
    <property type="entry name" value="Phospholipase A2, PLA2"/>
    <property type="match status" value="1"/>
</dbReference>
<dbReference type="EMBL" id="HBUF01427329">
    <property type="protein sequence ID" value="CAG6741548.1"/>
    <property type="molecule type" value="Transcribed_RNA"/>
</dbReference>
<name>A0A8D8Z5W4_9HEMI</name>
<keyword evidence="4" id="KW-0964">Secreted</keyword>
<feature type="region of interest" description="Disordered" evidence="8">
    <location>
        <begin position="400"/>
        <end position="419"/>
    </location>
</feature>
<protein>
    <recommendedName>
        <fullName evidence="3">phospholipase A2</fullName>
        <ecNumber evidence="3">3.1.1.4</ecNumber>
    </recommendedName>
    <alternativeName>
        <fullName evidence="7">Phosphatidylcholine 2-acylhydrolase</fullName>
    </alternativeName>
</protein>
<evidence type="ECO:0000256" key="6">
    <source>
        <dbReference type="ARBA" id="ARBA00023098"/>
    </source>
</evidence>
<evidence type="ECO:0000256" key="1">
    <source>
        <dbReference type="ARBA" id="ARBA00001913"/>
    </source>
</evidence>
<proteinExistence type="predicted"/>
<evidence type="ECO:0000313" key="10">
    <source>
        <dbReference type="EMBL" id="CAG6741548.1"/>
    </source>
</evidence>
<dbReference type="GO" id="GO:0006644">
    <property type="term" value="P:phospholipid metabolic process"/>
    <property type="evidence" value="ECO:0007669"/>
    <property type="project" value="InterPro"/>
</dbReference>
<evidence type="ECO:0000256" key="7">
    <source>
        <dbReference type="ARBA" id="ARBA00029903"/>
    </source>
</evidence>
<dbReference type="GO" id="GO:0004623">
    <property type="term" value="F:phospholipase A2 activity"/>
    <property type="evidence" value="ECO:0007669"/>
    <property type="project" value="UniProtKB-EC"/>
</dbReference>
<dbReference type="PROSITE" id="PS00118">
    <property type="entry name" value="PA2_HIS"/>
    <property type="match status" value="1"/>
</dbReference>
<keyword evidence="5" id="KW-0442">Lipid degradation</keyword>
<dbReference type="InterPro" id="IPR033113">
    <property type="entry name" value="PLA2_histidine"/>
</dbReference>
<dbReference type="GO" id="GO:0050482">
    <property type="term" value="P:arachidonate secretion"/>
    <property type="evidence" value="ECO:0007669"/>
    <property type="project" value="InterPro"/>
</dbReference>
<dbReference type="GO" id="GO:0005576">
    <property type="term" value="C:extracellular region"/>
    <property type="evidence" value="ECO:0007669"/>
    <property type="project" value="UniProtKB-SubCell"/>
</dbReference>
<evidence type="ECO:0000259" key="9">
    <source>
        <dbReference type="Pfam" id="PF05826"/>
    </source>
</evidence>
<organism evidence="10">
    <name type="scientific">Cacopsylla melanoneura</name>
    <dbReference type="NCBI Taxonomy" id="428564"/>
    <lineage>
        <taxon>Eukaryota</taxon>
        <taxon>Metazoa</taxon>
        <taxon>Ecdysozoa</taxon>
        <taxon>Arthropoda</taxon>
        <taxon>Hexapoda</taxon>
        <taxon>Insecta</taxon>
        <taxon>Pterygota</taxon>
        <taxon>Neoptera</taxon>
        <taxon>Paraneoptera</taxon>
        <taxon>Hemiptera</taxon>
        <taxon>Sternorrhyncha</taxon>
        <taxon>Psylloidea</taxon>
        <taxon>Psyllidae</taxon>
        <taxon>Psyllinae</taxon>
        <taxon>Cacopsylla</taxon>
    </lineage>
</organism>
<evidence type="ECO:0000256" key="8">
    <source>
        <dbReference type="SAM" id="MobiDB-lite"/>
    </source>
</evidence>
<evidence type="ECO:0000256" key="4">
    <source>
        <dbReference type="ARBA" id="ARBA00022525"/>
    </source>
</evidence>
<evidence type="ECO:0000256" key="5">
    <source>
        <dbReference type="ARBA" id="ARBA00022963"/>
    </source>
</evidence>
<comment type="cofactor">
    <cofactor evidence="1">
        <name>Ca(2+)</name>
        <dbReference type="ChEBI" id="CHEBI:29108"/>
    </cofactor>
</comment>
<dbReference type="EC" id="3.1.1.4" evidence="3"/>
<dbReference type="Gene3D" id="1.20.90.10">
    <property type="entry name" value="Phospholipase A2 domain"/>
    <property type="match status" value="1"/>
</dbReference>
<dbReference type="PANTHER" id="PTHR12253">
    <property type="entry name" value="RH14732P"/>
    <property type="match status" value="1"/>
</dbReference>
<feature type="compositionally biased region" description="Basic residues" evidence="8">
    <location>
        <begin position="576"/>
        <end position="596"/>
    </location>
</feature>
<dbReference type="CDD" id="cd04704">
    <property type="entry name" value="PLA2_bee_venom_like"/>
    <property type="match status" value="1"/>
</dbReference>
<keyword evidence="6" id="KW-0443">Lipid metabolism</keyword>
<evidence type="ECO:0000256" key="3">
    <source>
        <dbReference type="ARBA" id="ARBA00013278"/>
    </source>
</evidence>